<accession>A0A222FIQ8</accession>
<reference evidence="5 6" key="1">
    <citation type="submission" date="2017-07" db="EMBL/GenBank/DDBJ databases">
        <title>Annotated genome sequence of Bacterioplanes sanyensis isolated from Red Sea.</title>
        <authorList>
            <person name="Rehman Z.U."/>
        </authorList>
    </citation>
    <scope>NUCLEOTIDE SEQUENCE [LARGE SCALE GENOMIC DNA]</scope>
    <source>
        <strain evidence="5 6">NV9</strain>
    </source>
</reference>
<feature type="domain" description="Solute-binding protein family 3/N-terminal" evidence="4">
    <location>
        <begin position="39"/>
        <end position="272"/>
    </location>
</feature>
<evidence type="ECO:0000256" key="2">
    <source>
        <dbReference type="ARBA" id="ARBA00022729"/>
    </source>
</evidence>
<dbReference type="EMBL" id="CP022530">
    <property type="protein sequence ID" value="ASP38113.1"/>
    <property type="molecule type" value="Genomic_DNA"/>
</dbReference>
<evidence type="ECO:0000259" key="4">
    <source>
        <dbReference type="SMART" id="SM00062"/>
    </source>
</evidence>
<sequence length="276" mass="31319">MVSGLMAVFQRYRRCCVSVCLAALLILGCSRASAAELSTLHACEDAAWPPYTYLKGEQVQGASYRLLQAVSQRLGQSLQFHVMPWKRCLAQVFAYPKTDVEMFINGSANDERMRQFLRTVPVFAVRPGYAFHRDNSQRFEHIYSIKDFNDLHVCGVMGYNYEYARQQGLTSTINTRSTNVQQVINRVIEKKCDVMLTTFEVIQGGLEIGSLSASHDFIYRVAPALDATLVYYWISRTSPRAETLLQEINTAIVQLQKEGEADKIFKRYLPEGDGLE</sequence>
<dbReference type="SMART" id="SM00062">
    <property type="entry name" value="PBPb"/>
    <property type="match status" value="1"/>
</dbReference>
<dbReference type="AlphaFoldDB" id="A0A222FIQ8"/>
<evidence type="ECO:0000256" key="1">
    <source>
        <dbReference type="ARBA" id="ARBA00010333"/>
    </source>
</evidence>
<dbReference type="SUPFAM" id="SSF53850">
    <property type="entry name" value="Periplasmic binding protein-like II"/>
    <property type="match status" value="1"/>
</dbReference>
<comment type="similarity">
    <text evidence="1">Belongs to the bacterial solute-binding protein 3 family.</text>
</comment>
<dbReference type="InterPro" id="IPR001638">
    <property type="entry name" value="Solute-binding_3/MltF_N"/>
</dbReference>
<dbReference type="Gene3D" id="3.40.190.10">
    <property type="entry name" value="Periplasmic binding protein-like II"/>
    <property type="match status" value="2"/>
</dbReference>
<dbReference type="Pfam" id="PF00497">
    <property type="entry name" value="SBP_bac_3"/>
    <property type="match status" value="1"/>
</dbReference>
<protein>
    <recommendedName>
        <fullName evidence="4">Solute-binding protein family 3/N-terminal domain-containing protein</fullName>
    </recommendedName>
</protein>
<name>A0A222FIQ8_9GAMM</name>
<evidence type="ECO:0000313" key="6">
    <source>
        <dbReference type="Proteomes" id="UP000202440"/>
    </source>
</evidence>
<feature type="signal peptide" evidence="3">
    <location>
        <begin position="1"/>
        <end position="34"/>
    </location>
</feature>
<evidence type="ECO:0000313" key="5">
    <source>
        <dbReference type="EMBL" id="ASP38113.1"/>
    </source>
</evidence>
<dbReference type="PANTHER" id="PTHR35936">
    <property type="entry name" value="MEMBRANE-BOUND LYTIC MUREIN TRANSGLYCOSYLASE F"/>
    <property type="match status" value="1"/>
</dbReference>
<dbReference type="KEGG" id="bsan:CHH28_05185"/>
<dbReference type="PANTHER" id="PTHR35936:SF35">
    <property type="entry name" value="L-CYSTINE-BINDING PROTEIN TCYJ"/>
    <property type="match status" value="1"/>
</dbReference>
<organism evidence="5 6">
    <name type="scientific">Bacterioplanes sanyensis</name>
    <dbReference type="NCBI Taxonomy" id="1249553"/>
    <lineage>
        <taxon>Bacteria</taxon>
        <taxon>Pseudomonadati</taxon>
        <taxon>Pseudomonadota</taxon>
        <taxon>Gammaproteobacteria</taxon>
        <taxon>Oceanospirillales</taxon>
        <taxon>Oceanospirillaceae</taxon>
        <taxon>Bacterioplanes</taxon>
    </lineage>
</organism>
<evidence type="ECO:0000256" key="3">
    <source>
        <dbReference type="SAM" id="SignalP"/>
    </source>
</evidence>
<keyword evidence="6" id="KW-1185">Reference proteome</keyword>
<dbReference type="Proteomes" id="UP000202440">
    <property type="component" value="Chromosome"/>
</dbReference>
<feature type="chain" id="PRO_5012149210" description="Solute-binding protein family 3/N-terminal domain-containing protein" evidence="3">
    <location>
        <begin position="35"/>
        <end position="276"/>
    </location>
</feature>
<gene>
    <name evidence="5" type="ORF">CHH28_05185</name>
</gene>
<keyword evidence="2 3" id="KW-0732">Signal</keyword>
<proteinExistence type="inferred from homology"/>